<evidence type="ECO:0000313" key="2">
    <source>
        <dbReference type="EMBL" id="CAF0771337.1"/>
    </source>
</evidence>
<evidence type="ECO:0000313" key="3">
    <source>
        <dbReference type="Proteomes" id="UP000663879"/>
    </source>
</evidence>
<dbReference type="AlphaFoldDB" id="A0A813QTE9"/>
<protein>
    <submittedName>
        <fullName evidence="2">Uncharacterized protein</fullName>
    </submittedName>
</protein>
<dbReference type="EMBL" id="CAJNOC010000518">
    <property type="protein sequence ID" value="CAF0771337.1"/>
    <property type="molecule type" value="Genomic_DNA"/>
</dbReference>
<proteinExistence type="predicted"/>
<name>A0A813QTE9_9BILA</name>
<accession>A0A813QTE9</accession>
<sequence length="81" mass="9354">MANIKFIAIILFLMLASASLLESYRVSSDSYEEISEQSDSSNIIEKRDMFKRNCVCRTFLSSRNSKNKGKLRKYCTCLNKN</sequence>
<evidence type="ECO:0000256" key="1">
    <source>
        <dbReference type="SAM" id="SignalP"/>
    </source>
</evidence>
<comment type="caution">
    <text evidence="2">The sequence shown here is derived from an EMBL/GenBank/DDBJ whole genome shotgun (WGS) entry which is preliminary data.</text>
</comment>
<feature type="signal peptide" evidence="1">
    <location>
        <begin position="1"/>
        <end position="18"/>
    </location>
</feature>
<dbReference type="Proteomes" id="UP000663879">
    <property type="component" value="Unassembled WGS sequence"/>
</dbReference>
<keyword evidence="1" id="KW-0732">Signal</keyword>
<keyword evidence="3" id="KW-1185">Reference proteome</keyword>
<organism evidence="2 3">
    <name type="scientific">Brachionus calyciflorus</name>
    <dbReference type="NCBI Taxonomy" id="104777"/>
    <lineage>
        <taxon>Eukaryota</taxon>
        <taxon>Metazoa</taxon>
        <taxon>Spiralia</taxon>
        <taxon>Gnathifera</taxon>
        <taxon>Rotifera</taxon>
        <taxon>Eurotatoria</taxon>
        <taxon>Monogononta</taxon>
        <taxon>Pseudotrocha</taxon>
        <taxon>Ploima</taxon>
        <taxon>Brachionidae</taxon>
        <taxon>Brachionus</taxon>
    </lineage>
</organism>
<feature type="chain" id="PRO_5032376113" evidence="1">
    <location>
        <begin position="19"/>
        <end position="81"/>
    </location>
</feature>
<reference evidence="2" key="1">
    <citation type="submission" date="2021-02" db="EMBL/GenBank/DDBJ databases">
        <authorList>
            <person name="Nowell W R."/>
        </authorList>
    </citation>
    <scope>NUCLEOTIDE SEQUENCE</scope>
    <source>
        <strain evidence="2">Ploen Becks lab</strain>
    </source>
</reference>
<gene>
    <name evidence="2" type="ORF">OXX778_LOCUS4969</name>
</gene>